<evidence type="ECO:0000313" key="2">
    <source>
        <dbReference type="EMBL" id="CCU72149.1"/>
    </source>
</evidence>
<accession>M5E3Q6</accession>
<organism evidence="2 3">
    <name type="scientific">Thalassolituus oleivorans MIL-1</name>
    <dbReference type="NCBI Taxonomy" id="1298593"/>
    <lineage>
        <taxon>Bacteria</taxon>
        <taxon>Pseudomonadati</taxon>
        <taxon>Pseudomonadota</taxon>
        <taxon>Gammaproteobacteria</taxon>
        <taxon>Oceanospirillales</taxon>
        <taxon>Oceanospirillaceae</taxon>
        <taxon>Thalassolituus</taxon>
    </lineage>
</organism>
<gene>
    <name evidence="2" type="ORF">TOL_1725</name>
</gene>
<dbReference type="GeneID" id="79176585"/>
<dbReference type="RefSeq" id="WP_015486875.1">
    <property type="nucleotide sequence ID" value="NC_020888.1"/>
</dbReference>
<dbReference type="Proteomes" id="UP000011866">
    <property type="component" value="Chromosome"/>
</dbReference>
<keyword evidence="1" id="KW-1133">Transmembrane helix</keyword>
<proteinExistence type="predicted"/>
<dbReference type="STRING" id="187493.CN03_09625"/>
<feature type="transmembrane region" description="Helical" evidence="1">
    <location>
        <begin position="57"/>
        <end position="80"/>
    </location>
</feature>
<keyword evidence="1" id="KW-0472">Membrane</keyword>
<dbReference type="EMBL" id="HF680312">
    <property type="protein sequence ID" value="CCU72149.1"/>
    <property type="molecule type" value="Genomic_DNA"/>
</dbReference>
<evidence type="ECO:0000313" key="3">
    <source>
        <dbReference type="Proteomes" id="UP000011866"/>
    </source>
</evidence>
<protein>
    <submittedName>
        <fullName evidence="2">Uncharacterized protein</fullName>
    </submittedName>
</protein>
<dbReference type="AlphaFoldDB" id="M5E3Q6"/>
<dbReference type="HOGENOM" id="CLU_181345_0_0_6"/>
<keyword evidence="1" id="KW-0812">Transmembrane</keyword>
<evidence type="ECO:0000256" key="1">
    <source>
        <dbReference type="SAM" id="Phobius"/>
    </source>
</evidence>
<name>M5E3Q6_9GAMM</name>
<sequence length="88" mass="9949">MNINSIKIATVTAGYVAGVWVLCSIAVVIAPDTLRYISGAMMHLDLSQWDWEMGMDTFVVGLLAWSFFSWVTVWCIVTLYQYSLRSFS</sequence>
<dbReference type="InterPro" id="IPR044020">
    <property type="entry name" value="DUF5676"/>
</dbReference>
<dbReference type="Pfam" id="PF18926">
    <property type="entry name" value="DUF5676"/>
    <property type="match status" value="1"/>
</dbReference>
<dbReference type="eggNOG" id="ENOG5032RW4">
    <property type="taxonomic scope" value="Bacteria"/>
</dbReference>
<feature type="transmembrane region" description="Helical" evidence="1">
    <location>
        <begin position="12"/>
        <end position="37"/>
    </location>
</feature>
<reference evidence="2 3" key="1">
    <citation type="journal article" date="2013" name="Genome Announc.">
        <title>Genome Sequence of Thalassolituus oleivorans MIL-1 (DSM 14913T).</title>
        <authorList>
            <person name="Golyshin P.N."/>
            <person name="Werner J."/>
            <person name="Chernikova T.N."/>
            <person name="Tran H."/>
            <person name="Ferrer M."/>
            <person name="Yakimov M.M."/>
            <person name="Teeling H."/>
            <person name="Golyshina O.V."/>
        </authorList>
    </citation>
    <scope>NUCLEOTIDE SEQUENCE [LARGE SCALE GENOMIC DNA]</scope>
    <source>
        <strain evidence="2 3">MIL-1</strain>
    </source>
</reference>
<keyword evidence="3" id="KW-1185">Reference proteome</keyword>
<dbReference type="KEGG" id="tol:TOL_1725"/>